<evidence type="ECO:0000313" key="2">
    <source>
        <dbReference type="EMBL" id="XFO74644.1"/>
    </source>
</evidence>
<sequence length="176" mass="19851">MLSILRLTLRNKQQYDFRTDSRVAEAIAMHHQDGGVFYSIEGREGLSVDFKSVIAVQIMPFQAASKIPVAGPPSAVDEPLPGRREPAGDKPEPLTYNPTLPPEPDQEAPKELYKIECKCGAEYFCRLFSNTTKCRCRECNDTVFVDKFTPKRIGDNNQPATLVTNRYRVHFIEGDN</sequence>
<proteinExistence type="predicted"/>
<feature type="region of interest" description="Disordered" evidence="1">
    <location>
        <begin position="70"/>
        <end position="107"/>
    </location>
</feature>
<feature type="compositionally biased region" description="Basic and acidic residues" evidence="1">
    <location>
        <begin position="80"/>
        <end position="92"/>
    </location>
</feature>
<evidence type="ECO:0000313" key="3">
    <source>
        <dbReference type="Proteomes" id="UP000216052"/>
    </source>
</evidence>
<name>A0ABZ3J8B2_SPOA4</name>
<dbReference type="RefSeq" id="WP_093793259.1">
    <property type="nucleotide sequence ID" value="NZ_CP155571.1"/>
</dbReference>
<accession>A0ABZ3J8B2</accession>
<reference evidence="2" key="1">
    <citation type="submission" date="2024-05" db="EMBL/GenBank/DDBJ databases">
        <title>Isolation and characterization of Sporomusa carbonis sp. nov., a carboxydotrophic hydrogenogen in the genus of Sporomusa isolated from a charcoal burning pile.</title>
        <authorList>
            <person name="Boeer T."/>
            <person name="Rosenbaum F."/>
            <person name="Eysell L."/>
            <person name="Mueller V."/>
            <person name="Daniel R."/>
            <person name="Poehlein A."/>
        </authorList>
    </citation>
    <scope>NUCLEOTIDE SEQUENCE [LARGE SCALE GENOMIC DNA]</scope>
    <source>
        <strain evidence="2">DSM 3132</strain>
    </source>
</reference>
<dbReference type="Proteomes" id="UP000216052">
    <property type="component" value="Chromosome"/>
</dbReference>
<keyword evidence="3" id="KW-1185">Reference proteome</keyword>
<evidence type="ECO:0000256" key="1">
    <source>
        <dbReference type="SAM" id="MobiDB-lite"/>
    </source>
</evidence>
<protein>
    <submittedName>
        <fullName evidence="2">Uncharacterized protein</fullName>
    </submittedName>
</protein>
<organism evidence="2 3">
    <name type="scientific">Sporomusa acidovorans (strain ATCC 49682 / DSM 3132 / Mol)</name>
    <dbReference type="NCBI Taxonomy" id="1123286"/>
    <lineage>
        <taxon>Bacteria</taxon>
        <taxon>Bacillati</taxon>
        <taxon>Bacillota</taxon>
        <taxon>Negativicutes</taxon>
        <taxon>Selenomonadales</taxon>
        <taxon>Sporomusaceae</taxon>
        <taxon>Sporomusa</taxon>
    </lineage>
</organism>
<gene>
    <name evidence="2" type="ORF">SPACI_047540</name>
</gene>
<dbReference type="EMBL" id="CP155571">
    <property type="protein sequence ID" value="XFO74644.1"/>
    <property type="molecule type" value="Genomic_DNA"/>
</dbReference>